<dbReference type="InterPro" id="IPR014752">
    <property type="entry name" value="Arrestin-like_C"/>
</dbReference>
<dbReference type="OrthoDB" id="298939at2759"/>
<protein>
    <recommendedName>
        <fullName evidence="2">Arrestin C-terminal-like domain-containing protein</fullName>
    </recommendedName>
</protein>
<reference evidence="3 4" key="1">
    <citation type="journal article" date="2018" name="Biotechnol. Biofuels">
        <title>Integrative visual omics of the white-rot fungus Polyporus brumalis exposes the biotechnological potential of its oxidative enzymes for delignifying raw plant biomass.</title>
        <authorList>
            <person name="Miyauchi S."/>
            <person name="Rancon A."/>
            <person name="Drula E."/>
            <person name="Hage H."/>
            <person name="Chaduli D."/>
            <person name="Favel A."/>
            <person name="Grisel S."/>
            <person name="Henrissat B."/>
            <person name="Herpoel-Gimbert I."/>
            <person name="Ruiz-Duenas F.J."/>
            <person name="Chevret D."/>
            <person name="Hainaut M."/>
            <person name="Lin J."/>
            <person name="Wang M."/>
            <person name="Pangilinan J."/>
            <person name="Lipzen A."/>
            <person name="Lesage-Meessen L."/>
            <person name="Navarro D."/>
            <person name="Riley R."/>
            <person name="Grigoriev I.V."/>
            <person name="Zhou S."/>
            <person name="Raouche S."/>
            <person name="Rosso M.N."/>
        </authorList>
    </citation>
    <scope>NUCLEOTIDE SEQUENCE [LARGE SCALE GENOMIC DNA]</scope>
    <source>
        <strain evidence="3 4">BRFM 1820</strain>
    </source>
</reference>
<name>A0A371DDC6_9APHY</name>
<feature type="compositionally biased region" description="Polar residues" evidence="1">
    <location>
        <begin position="716"/>
        <end position="734"/>
    </location>
</feature>
<proteinExistence type="predicted"/>
<feature type="region of interest" description="Disordered" evidence="1">
    <location>
        <begin position="796"/>
        <end position="870"/>
    </location>
</feature>
<feature type="compositionally biased region" description="Acidic residues" evidence="1">
    <location>
        <begin position="676"/>
        <end position="688"/>
    </location>
</feature>
<feature type="domain" description="Arrestin C-terminal-like" evidence="2">
    <location>
        <begin position="256"/>
        <end position="415"/>
    </location>
</feature>
<sequence>MTTNDSGFSRHDSLFSFGVSSSRNAAELKSLLGNSSSRLKPGATVLSMHDSVLDKRERRRHAVSLEQAKHRARVEVDIVLESDCLIEGGYMRGSVKLRVRRRQKKEAPVLLAEGRVRVIGFECIPGESERHTFYQRASPLSAITDAYTGVYDSPPDAEGFSRAMEGVHVLPFAMQLPIDDAFGSAKGAATVPSGVTIRYIAMISVKVKDSQTGKRSIAHFYRDCEVWPRMNPSVVLANAPRPIQASTAKSLSVIGNGSKLKLTAMLHRMTWIAGQRCAVRIWIANETKKSIKSVTLTLVRTTTLFKPKPHLDPGDRMSIDPDACQTATTHKVVGEALLERSHSIAKGHASAQGWWTGVQPGQEAQFSHWIVIPPEALSVPRSRLVEVEYSIRVTVSAGALTPDVHVTLPMRVINFLSVDPTPSDPLVSSDGSYARLIPYEGLPVPGTLSHCDSSLLADHPSIISQHGLHSDVPSLATAAYHAAPSSRSRHDVPNARAVGTRRIPLDTPMPRHAVHKKCDPAASVSAGQDENPDGDLSMSSTGTSESDSSMFSASSSAVSVSHPSSSDQQHGLVDSPTRNLGNLELDDEADSDEEVDCIIGTAQLDSGRFSDPSPGHGRLGRAERASKACVDGADVCAEQTQPQEASVRSVSSRRSRLPGGSVRGPRHIREGAASSDDVDVLGQDEVDVPEYAGKPEDEGEEEEEDESDRTPRLGSSACTSTLSVSASDSRTGPSAANIAARGSSSSICTTDSVSDLDSGSQPRMSRQLPQPPPRPSQLSNIPESVSALEAIRFSHLSGSSGSTLSRSTAHRSLPTTPTRPPVSAVFDQPSHSRPAYERSETVPPSLSAKRIHQRPTQGLRNTGQSESSAVRGRIAAFEERLKHSRDTGAAYA</sequence>
<organism evidence="3 4">
    <name type="scientific">Lentinus brumalis</name>
    <dbReference type="NCBI Taxonomy" id="2498619"/>
    <lineage>
        <taxon>Eukaryota</taxon>
        <taxon>Fungi</taxon>
        <taxon>Dikarya</taxon>
        <taxon>Basidiomycota</taxon>
        <taxon>Agaricomycotina</taxon>
        <taxon>Agaricomycetes</taxon>
        <taxon>Polyporales</taxon>
        <taxon>Polyporaceae</taxon>
        <taxon>Lentinus</taxon>
    </lineage>
</organism>
<feature type="compositionally biased region" description="Low complexity" evidence="1">
    <location>
        <begin position="796"/>
        <end position="807"/>
    </location>
</feature>
<feature type="compositionally biased region" description="Low complexity" evidence="1">
    <location>
        <begin position="743"/>
        <end position="768"/>
    </location>
</feature>
<evidence type="ECO:0000313" key="4">
    <source>
        <dbReference type="Proteomes" id="UP000256964"/>
    </source>
</evidence>
<gene>
    <name evidence="3" type="ORF">OH76DRAFT_1482249</name>
</gene>
<dbReference type="Proteomes" id="UP000256964">
    <property type="component" value="Unassembled WGS sequence"/>
</dbReference>
<dbReference type="SMART" id="SM01017">
    <property type="entry name" value="Arrestin_C"/>
    <property type="match status" value="1"/>
</dbReference>
<dbReference type="EMBL" id="KZ857399">
    <property type="protein sequence ID" value="RDX50472.1"/>
    <property type="molecule type" value="Genomic_DNA"/>
</dbReference>
<feature type="compositionally biased region" description="Polar residues" evidence="1">
    <location>
        <begin position="854"/>
        <end position="868"/>
    </location>
</feature>
<dbReference type="AlphaFoldDB" id="A0A371DDC6"/>
<evidence type="ECO:0000313" key="3">
    <source>
        <dbReference type="EMBL" id="RDX50472.1"/>
    </source>
</evidence>
<dbReference type="STRING" id="139420.A0A371DDC6"/>
<feature type="region of interest" description="Disordered" evidence="1">
    <location>
        <begin position="479"/>
        <end position="623"/>
    </location>
</feature>
<accession>A0A371DDC6</accession>
<evidence type="ECO:0000259" key="2">
    <source>
        <dbReference type="SMART" id="SM01017"/>
    </source>
</evidence>
<dbReference type="SUPFAM" id="SSF81296">
    <property type="entry name" value="E set domains"/>
    <property type="match status" value="1"/>
</dbReference>
<evidence type="ECO:0000256" key="1">
    <source>
        <dbReference type="SAM" id="MobiDB-lite"/>
    </source>
</evidence>
<dbReference type="InterPro" id="IPR011022">
    <property type="entry name" value="Arrestin_C-like"/>
</dbReference>
<feature type="region of interest" description="Disordered" evidence="1">
    <location>
        <begin position="637"/>
        <end position="783"/>
    </location>
</feature>
<feature type="compositionally biased region" description="Acidic residues" evidence="1">
    <location>
        <begin position="697"/>
        <end position="707"/>
    </location>
</feature>
<feature type="compositionally biased region" description="Low complexity" evidence="1">
    <location>
        <begin position="537"/>
        <end position="566"/>
    </location>
</feature>
<keyword evidence="4" id="KW-1185">Reference proteome</keyword>
<feature type="compositionally biased region" description="Acidic residues" evidence="1">
    <location>
        <begin position="584"/>
        <end position="596"/>
    </location>
</feature>
<dbReference type="Pfam" id="PF02752">
    <property type="entry name" value="Arrestin_C"/>
    <property type="match status" value="1"/>
</dbReference>
<dbReference type="InterPro" id="IPR014756">
    <property type="entry name" value="Ig_E-set"/>
</dbReference>
<dbReference type="Gene3D" id="2.60.40.640">
    <property type="match status" value="1"/>
</dbReference>